<dbReference type="EMBL" id="LNYX01000014">
    <property type="protein sequence ID" value="KTD63944.1"/>
    <property type="molecule type" value="Genomic_DNA"/>
</dbReference>
<proteinExistence type="predicted"/>
<keyword evidence="1" id="KW-0812">Transmembrane</keyword>
<dbReference type="STRING" id="452.Lspi_1463"/>
<sequence>MTSSNWSGRIVRLAESKLYIRVIILIYTFALSVVLTSGLPIAIKITLLLFLLFSVIHVYHTPHYTSGMRTLIYKKTGWQLINEQDVADNFDHYRIIIDAGLFLLIEFSTARKRRVFIIFSDQISSDEHRFLKIIEKIK</sequence>
<keyword evidence="3" id="KW-1185">Reference proteome</keyword>
<dbReference type="AlphaFoldDB" id="A0A0W0Z460"/>
<dbReference type="OrthoDB" id="5650121at2"/>
<evidence type="ECO:0000256" key="1">
    <source>
        <dbReference type="SAM" id="Phobius"/>
    </source>
</evidence>
<keyword evidence="1" id="KW-1133">Transmembrane helix</keyword>
<dbReference type="RefSeq" id="WP_058483390.1">
    <property type="nucleotide sequence ID" value="NZ_CAAAII010000001.1"/>
</dbReference>
<dbReference type="Proteomes" id="UP000054877">
    <property type="component" value="Unassembled WGS sequence"/>
</dbReference>
<dbReference type="PATRIC" id="fig|452.5.peg.1617"/>
<evidence type="ECO:0000313" key="3">
    <source>
        <dbReference type="Proteomes" id="UP000054877"/>
    </source>
</evidence>
<name>A0A0W0Z460_LEGSP</name>
<comment type="caution">
    <text evidence="2">The sequence shown here is derived from an EMBL/GenBank/DDBJ whole genome shotgun (WGS) entry which is preliminary data.</text>
</comment>
<reference evidence="2 3" key="1">
    <citation type="submission" date="2015-11" db="EMBL/GenBank/DDBJ databases">
        <title>Genomic analysis of 38 Legionella species identifies large and diverse effector repertoires.</title>
        <authorList>
            <person name="Burstein D."/>
            <person name="Amaro F."/>
            <person name="Zusman T."/>
            <person name="Lifshitz Z."/>
            <person name="Cohen O."/>
            <person name="Gilbert J.A."/>
            <person name="Pupko T."/>
            <person name="Shuman H.A."/>
            <person name="Segal G."/>
        </authorList>
    </citation>
    <scope>NUCLEOTIDE SEQUENCE [LARGE SCALE GENOMIC DNA]</scope>
    <source>
        <strain evidence="2 3">Mt.St.Helens-9</strain>
    </source>
</reference>
<accession>A0A0W0Z460</accession>
<gene>
    <name evidence="2" type="ORF">Lspi_1463</name>
</gene>
<evidence type="ECO:0008006" key="4">
    <source>
        <dbReference type="Google" id="ProtNLM"/>
    </source>
</evidence>
<keyword evidence="1" id="KW-0472">Membrane</keyword>
<protein>
    <recommendedName>
        <fullName evidence="4">Toxin CptA</fullName>
    </recommendedName>
</protein>
<organism evidence="2 3">
    <name type="scientific">Legionella spiritensis</name>
    <dbReference type="NCBI Taxonomy" id="452"/>
    <lineage>
        <taxon>Bacteria</taxon>
        <taxon>Pseudomonadati</taxon>
        <taxon>Pseudomonadota</taxon>
        <taxon>Gammaproteobacteria</taxon>
        <taxon>Legionellales</taxon>
        <taxon>Legionellaceae</taxon>
        <taxon>Legionella</taxon>
    </lineage>
</organism>
<feature type="transmembrane region" description="Helical" evidence="1">
    <location>
        <begin position="18"/>
        <end position="35"/>
    </location>
</feature>
<evidence type="ECO:0000313" key="2">
    <source>
        <dbReference type="EMBL" id="KTD63944.1"/>
    </source>
</evidence>